<comment type="caution">
    <text evidence="10">Lacks conserved residue(s) required for the propagation of feature annotation.</text>
</comment>
<keyword evidence="7 10" id="KW-0472">Membrane</keyword>
<keyword evidence="5 10" id="KW-0552">Olfaction</keyword>
<evidence type="ECO:0000313" key="11">
    <source>
        <dbReference type="EMBL" id="AGH58121.1"/>
    </source>
</evidence>
<dbReference type="GO" id="GO:0004984">
    <property type="term" value="F:olfactory receptor activity"/>
    <property type="evidence" value="ECO:0007669"/>
    <property type="project" value="InterPro"/>
</dbReference>
<proteinExistence type="evidence at transcript level"/>
<dbReference type="GO" id="GO:0005549">
    <property type="term" value="F:odorant binding"/>
    <property type="evidence" value="ECO:0007669"/>
    <property type="project" value="InterPro"/>
</dbReference>
<evidence type="ECO:0000256" key="7">
    <source>
        <dbReference type="ARBA" id="ARBA00023136"/>
    </source>
</evidence>
<dbReference type="AlphaFoldDB" id="M4SS16"/>
<evidence type="ECO:0000256" key="6">
    <source>
        <dbReference type="ARBA" id="ARBA00022989"/>
    </source>
</evidence>
<evidence type="ECO:0000256" key="1">
    <source>
        <dbReference type="ARBA" id="ARBA00004651"/>
    </source>
</evidence>
<feature type="transmembrane region" description="Helical" evidence="10">
    <location>
        <begin position="222"/>
        <end position="247"/>
    </location>
</feature>
<keyword evidence="4 10" id="KW-0812">Transmembrane</keyword>
<dbReference type="PANTHER" id="PTHR21137:SF35">
    <property type="entry name" value="ODORANT RECEPTOR 19A-RELATED"/>
    <property type="match status" value="1"/>
</dbReference>
<dbReference type="GO" id="GO:0005886">
    <property type="term" value="C:plasma membrane"/>
    <property type="evidence" value="ECO:0007669"/>
    <property type="project" value="UniProtKB-SubCell"/>
</dbReference>
<sequence length="445" mass="51718">MGIMMSKKFLKMDLKLSTVKIFSDGSDLEGIENVEDIVYLRILKKIMWVIDGWPKEANKSQFFRYYICILDMVSLIPGTLYLKINTGKIPSFELGHTYITVFMNAIAALRTVLVLTKRYNEIIFYFLKEVHLFNFRRKSKYAYETHILVHKISHFFTMYVFMLMCCGILLFNLTPIYNSYAAGMFKDERPPNATFDHAVYFALPFDTATNFKGYVVVSLYNWYISITCSTYFCIIDLTIFIMVFHLWGHMRVLTYNLEHFPKPASVMAAADDPNAYKNCENKYNEEESVEVFLRLRDCIKIHSLVINFSSMMADSFGWTLLVYLFFHQVSGCLLLLECSQLDTAALARYGPLTIIIFQQLIQLSIIFELLGSSNDRLIDAVYSVPWEYMDTANRKNVFFMLRQSHRSMNLKACSMVTVGVQTMIAILKTSFSYFVMLRTVADEEE</sequence>
<evidence type="ECO:0000256" key="5">
    <source>
        <dbReference type="ARBA" id="ARBA00022725"/>
    </source>
</evidence>
<accession>M4SS16</accession>
<feature type="transmembrane region" description="Helical" evidence="10">
    <location>
        <begin position="304"/>
        <end position="326"/>
    </location>
</feature>
<keyword evidence="9 10" id="KW-0807">Transducer</keyword>
<evidence type="ECO:0000256" key="9">
    <source>
        <dbReference type="ARBA" id="ARBA00023224"/>
    </source>
</evidence>
<dbReference type="PANTHER" id="PTHR21137">
    <property type="entry name" value="ODORANT RECEPTOR"/>
    <property type="match status" value="1"/>
</dbReference>
<comment type="similarity">
    <text evidence="10">Belongs to the insect chemoreceptor superfamily. Heteromeric odorant receptor channel (TC 1.A.69) family.</text>
</comment>
<reference evidence="11" key="1">
    <citation type="submission" date="2012-12" db="EMBL/GenBank/DDBJ databases">
        <title>Narrow tuning of an odorant receptor to plant volatiles in Spodoptera exigua.</title>
        <authorList>
            <person name="Liu C."/>
            <person name="Wang G."/>
        </authorList>
    </citation>
    <scope>NUCLEOTIDE SEQUENCE</scope>
</reference>
<keyword evidence="3 10" id="KW-0716">Sensory transduction</keyword>
<feature type="transmembrane region" description="Helical" evidence="10">
    <location>
        <begin position="156"/>
        <end position="177"/>
    </location>
</feature>
<dbReference type="GO" id="GO:0007165">
    <property type="term" value="P:signal transduction"/>
    <property type="evidence" value="ECO:0007669"/>
    <property type="project" value="UniProtKB-KW"/>
</dbReference>
<feature type="transmembrane region" description="Helical" evidence="10">
    <location>
        <begin position="96"/>
        <end position="115"/>
    </location>
</feature>
<evidence type="ECO:0000256" key="4">
    <source>
        <dbReference type="ARBA" id="ARBA00022692"/>
    </source>
</evidence>
<organism evidence="11">
    <name type="scientific">Spodoptera exigua</name>
    <name type="common">Beet armyworm</name>
    <name type="synonym">Noctua fulgens</name>
    <dbReference type="NCBI Taxonomy" id="7107"/>
    <lineage>
        <taxon>Eukaryota</taxon>
        <taxon>Metazoa</taxon>
        <taxon>Ecdysozoa</taxon>
        <taxon>Arthropoda</taxon>
        <taxon>Hexapoda</taxon>
        <taxon>Insecta</taxon>
        <taxon>Pterygota</taxon>
        <taxon>Neoptera</taxon>
        <taxon>Endopterygota</taxon>
        <taxon>Lepidoptera</taxon>
        <taxon>Glossata</taxon>
        <taxon>Ditrysia</taxon>
        <taxon>Noctuoidea</taxon>
        <taxon>Noctuidae</taxon>
        <taxon>Amphipyrinae</taxon>
        <taxon>Spodoptera</taxon>
    </lineage>
</organism>
<dbReference type="InterPro" id="IPR004117">
    <property type="entry name" value="7tm6_olfct_rcpt"/>
</dbReference>
<feature type="transmembrane region" description="Helical" evidence="10">
    <location>
        <begin position="63"/>
        <end position="84"/>
    </location>
</feature>
<dbReference type="EMBL" id="KC299918">
    <property type="protein sequence ID" value="AGH58121.1"/>
    <property type="molecule type" value="mRNA"/>
</dbReference>
<keyword evidence="2" id="KW-1003">Cell membrane</keyword>
<evidence type="ECO:0000256" key="2">
    <source>
        <dbReference type="ARBA" id="ARBA00022475"/>
    </source>
</evidence>
<evidence type="ECO:0000256" key="3">
    <source>
        <dbReference type="ARBA" id="ARBA00022606"/>
    </source>
</evidence>
<comment type="subcellular location">
    <subcellularLocation>
        <location evidence="1 10">Cell membrane</location>
        <topology evidence="1 10">Multi-pass membrane protein</topology>
    </subcellularLocation>
</comment>
<keyword evidence="8 10" id="KW-0675">Receptor</keyword>
<evidence type="ECO:0000256" key="8">
    <source>
        <dbReference type="ARBA" id="ARBA00023170"/>
    </source>
</evidence>
<evidence type="ECO:0000256" key="10">
    <source>
        <dbReference type="RuleBase" id="RU351113"/>
    </source>
</evidence>
<protein>
    <recommendedName>
        <fullName evidence="10">Odorant receptor</fullName>
    </recommendedName>
</protein>
<name>M4SS16_SPOEX</name>
<dbReference type="Pfam" id="PF02949">
    <property type="entry name" value="7tm_6"/>
    <property type="match status" value="1"/>
</dbReference>
<keyword evidence="6 10" id="KW-1133">Transmembrane helix</keyword>